<evidence type="ECO:0000313" key="4">
    <source>
        <dbReference type="Proteomes" id="UP001597187"/>
    </source>
</evidence>
<dbReference type="Pfam" id="PF23958">
    <property type="entry name" value="DUF7287"/>
    <property type="match status" value="1"/>
</dbReference>
<comment type="caution">
    <text evidence="3">The sequence shown here is derived from an EMBL/GenBank/DDBJ whole genome shotgun (WGS) entry which is preliminary data.</text>
</comment>
<keyword evidence="4" id="KW-1185">Reference proteome</keyword>
<keyword evidence="2" id="KW-1133">Transmembrane helix</keyword>
<reference evidence="3 4" key="1">
    <citation type="journal article" date="2019" name="Int. J. Syst. Evol. Microbiol.">
        <title>The Global Catalogue of Microorganisms (GCM) 10K type strain sequencing project: providing services to taxonomists for standard genome sequencing and annotation.</title>
        <authorList>
            <consortium name="The Broad Institute Genomics Platform"/>
            <consortium name="The Broad Institute Genome Sequencing Center for Infectious Disease"/>
            <person name="Wu L."/>
            <person name="Ma J."/>
        </authorList>
    </citation>
    <scope>NUCLEOTIDE SEQUENCE [LARGE SCALE GENOMIC DNA]</scope>
    <source>
        <strain evidence="3 4">CGMCC 1.12563</strain>
    </source>
</reference>
<keyword evidence="2" id="KW-0472">Membrane</keyword>
<name>A0ABD6ATG0_9EURY</name>
<feature type="transmembrane region" description="Helical" evidence="2">
    <location>
        <begin position="12"/>
        <end position="34"/>
    </location>
</feature>
<proteinExistence type="predicted"/>
<protein>
    <submittedName>
        <fullName evidence="3">Uncharacterized protein</fullName>
    </submittedName>
</protein>
<accession>A0ABD6ATG0</accession>
<dbReference type="Proteomes" id="UP001597187">
    <property type="component" value="Unassembled WGS sequence"/>
</dbReference>
<evidence type="ECO:0000313" key="3">
    <source>
        <dbReference type="EMBL" id="MFD1512234.1"/>
    </source>
</evidence>
<evidence type="ECO:0000256" key="1">
    <source>
        <dbReference type="SAM" id="MobiDB-lite"/>
    </source>
</evidence>
<organism evidence="3 4">
    <name type="scientific">Halomarina rubra</name>
    <dbReference type="NCBI Taxonomy" id="2071873"/>
    <lineage>
        <taxon>Archaea</taxon>
        <taxon>Methanobacteriati</taxon>
        <taxon>Methanobacteriota</taxon>
        <taxon>Stenosarchaea group</taxon>
        <taxon>Halobacteria</taxon>
        <taxon>Halobacteriales</taxon>
        <taxon>Natronomonadaceae</taxon>
        <taxon>Halomarina</taxon>
    </lineage>
</organism>
<dbReference type="RefSeq" id="WP_250872221.1">
    <property type="nucleotide sequence ID" value="NZ_JALXFV010000002.1"/>
</dbReference>
<sequence length="158" mass="16912">MNRDRGQTTLDFAIGVSVFLLAVAFVFSFIPGMVQPFADSGQEDMTVSNRLADRLATDVLTSGEPYILDKSCTMSFFEEDAPADVPNYCAFEGGGVEDVLALDLRTNVHVSLTGDLNDDGTEESYTAGDSIPASGSTTTATRRVTVDGTPTKLVVKVW</sequence>
<dbReference type="InterPro" id="IPR056613">
    <property type="entry name" value="DUF7287"/>
</dbReference>
<dbReference type="EMBL" id="JBHUDC010000002">
    <property type="protein sequence ID" value="MFD1512234.1"/>
    <property type="molecule type" value="Genomic_DNA"/>
</dbReference>
<gene>
    <name evidence="3" type="ORF">ACFSBT_02935</name>
</gene>
<keyword evidence="2" id="KW-0812">Transmembrane</keyword>
<feature type="region of interest" description="Disordered" evidence="1">
    <location>
        <begin position="115"/>
        <end position="139"/>
    </location>
</feature>
<evidence type="ECO:0000256" key="2">
    <source>
        <dbReference type="SAM" id="Phobius"/>
    </source>
</evidence>
<dbReference type="AlphaFoldDB" id="A0ABD6ATG0"/>